<evidence type="ECO:0000256" key="3">
    <source>
        <dbReference type="ARBA" id="ARBA00023163"/>
    </source>
</evidence>
<dbReference type="SMART" id="SM00906">
    <property type="entry name" value="Fungal_trans"/>
    <property type="match status" value="1"/>
</dbReference>
<dbReference type="CDD" id="cd00067">
    <property type="entry name" value="GAL4"/>
    <property type="match status" value="1"/>
</dbReference>
<keyword evidence="4" id="KW-0539">Nucleus</keyword>
<feature type="region of interest" description="Disordered" evidence="5">
    <location>
        <begin position="60"/>
        <end position="106"/>
    </location>
</feature>
<evidence type="ECO:0000256" key="2">
    <source>
        <dbReference type="ARBA" id="ARBA00023015"/>
    </source>
</evidence>
<evidence type="ECO:0000256" key="4">
    <source>
        <dbReference type="ARBA" id="ARBA00023242"/>
    </source>
</evidence>
<dbReference type="STRING" id="983965.A0A2T4CK42"/>
<evidence type="ECO:0000256" key="5">
    <source>
        <dbReference type="SAM" id="MobiDB-lite"/>
    </source>
</evidence>
<feature type="compositionally biased region" description="Basic residues" evidence="5">
    <location>
        <begin position="15"/>
        <end position="24"/>
    </location>
</feature>
<keyword evidence="8" id="KW-1185">Reference proteome</keyword>
<accession>A0A2T4CK42</accession>
<name>A0A2T4CK42_TRILO</name>
<reference evidence="7 8" key="1">
    <citation type="submission" date="2016-07" db="EMBL/GenBank/DDBJ databases">
        <title>Multiple horizontal gene transfer events from other fungi enriched the ability of initially mycotrophic Trichoderma (Ascomycota) to feed on dead plant biomass.</title>
        <authorList>
            <consortium name="DOE Joint Genome Institute"/>
            <person name="Aerts A."/>
            <person name="Atanasova L."/>
            <person name="Chenthamara K."/>
            <person name="Zhang J."/>
            <person name="Grujic M."/>
            <person name="Henrissat B."/>
            <person name="Kuo A."/>
            <person name="Salamov A."/>
            <person name="Lipzen A."/>
            <person name="Labutti K."/>
            <person name="Barry K."/>
            <person name="Miao Y."/>
            <person name="Rahimi M.J."/>
            <person name="Shen Q."/>
            <person name="Grigoriev I.V."/>
            <person name="Kubicek C.P."/>
            <person name="Druzhinina I.S."/>
        </authorList>
    </citation>
    <scope>NUCLEOTIDE SEQUENCE [LARGE SCALE GENOMIC DNA]</scope>
    <source>
        <strain evidence="7 8">ATCC 18648</strain>
    </source>
</reference>
<gene>
    <name evidence="7" type="ORF">M440DRAFT_1427692</name>
</gene>
<feature type="region of interest" description="Disordered" evidence="5">
    <location>
        <begin position="1"/>
        <end position="25"/>
    </location>
</feature>
<dbReference type="SUPFAM" id="SSF57701">
    <property type="entry name" value="Zn2/Cys6 DNA-binding domain"/>
    <property type="match status" value="1"/>
</dbReference>
<dbReference type="OrthoDB" id="5392779at2759"/>
<evidence type="ECO:0000256" key="1">
    <source>
        <dbReference type="ARBA" id="ARBA00022723"/>
    </source>
</evidence>
<dbReference type="InterPro" id="IPR001138">
    <property type="entry name" value="Zn2Cys6_DnaBD"/>
</dbReference>
<proteinExistence type="predicted"/>
<dbReference type="GO" id="GO:0008270">
    <property type="term" value="F:zinc ion binding"/>
    <property type="evidence" value="ECO:0007669"/>
    <property type="project" value="InterPro"/>
</dbReference>
<feature type="compositionally biased region" description="Polar residues" evidence="5">
    <location>
        <begin position="81"/>
        <end position="91"/>
    </location>
</feature>
<feature type="compositionally biased region" description="Pro residues" evidence="5">
    <location>
        <begin position="1"/>
        <end position="11"/>
    </location>
</feature>
<sequence length="709" mass="78877">MEEPSPVPTVNPLPHRVRRMRKGTRSCTECRRRKTRCVFSPGDPVCVLCKSRDGRCIEQGYEDASLPGPRPSAQRKGPTNGKASQSRSGISADQPPKFCGDEETSDVLASERADHAPIVSLLVDAQLSATAKSGQDEASSSTTAYSSSTYTPLLDKCQKPSPWAIQPLGSKSAYVCSTIRSMLPSYDTIVSVLLRNGSWWDSFRSKAYAISEAPSQTIEAFAKRTYTSSNPADIGALAIAFARSLDKHRYLYTLVDDLVISDINYLTTIEGLECLILLAKSYTDCGQPKRAWLVWRKGASATQLMGLCCGRNYTRTEMRLWCAVYHGDRFCSMLLGLPYVLNDNHYQSVIQAPGMTPGFYFVLRCAIICGKIIDRNMTVGKPSFAKAMELDEEMETIASSQPQDWWSVPKSLDQLPEPLELNDLREKLLQQFYFYWVKLFLHLPFLVETTTSSPHYFSRTACIEAAKQILQRYRLLRSKMKSGHCLFECKTTDFACFTAAVVLLIGTFHSSAACRSSDTIEEDLELVADTDRLLMAEEVENDCRVAAQCRKVLQMLSIMEPDEADEDREVVIPYFGAVIRKRSHRTQPDPRHATLPRSVGHASNDLGEVDVPPPPPYNSAEQTAAIPAVDNPWSLNGFSLEYISHRGFERANLGGFLGVDDVACSQEDESTSYMASAAMDWDPGWSVLTDIGGDFMTGIEDLSAEDFEF</sequence>
<dbReference type="AlphaFoldDB" id="A0A2T4CK42"/>
<feature type="region of interest" description="Disordered" evidence="5">
    <location>
        <begin position="583"/>
        <end position="603"/>
    </location>
</feature>
<evidence type="ECO:0000313" key="7">
    <source>
        <dbReference type="EMBL" id="PTB81936.1"/>
    </source>
</evidence>
<keyword evidence="3" id="KW-0804">Transcription</keyword>
<dbReference type="GO" id="GO:0003677">
    <property type="term" value="F:DNA binding"/>
    <property type="evidence" value="ECO:0007669"/>
    <property type="project" value="InterPro"/>
</dbReference>
<dbReference type="PROSITE" id="PS00463">
    <property type="entry name" value="ZN2_CY6_FUNGAL_1"/>
    <property type="match status" value="1"/>
</dbReference>
<dbReference type="PROSITE" id="PS50048">
    <property type="entry name" value="ZN2_CY6_FUNGAL_2"/>
    <property type="match status" value="1"/>
</dbReference>
<feature type="domain" description="Zn(2)-C6 fungal-type" evidence="6">
    <location>
        <begin position="26"/>
        <end position="58"/>
    </location>
</feature>
<dbReference type="InterPro" id="IPR007219">
    <property type="entry name" value="XnlR_reg_dom"/>
</dbReference>
<dbReference type="PANTHER" id="PTHR47840">
    <property type="entry name" value="ZN(II)2CYS6 TRANSCRIPTION FACTOR (EUROFUNG)-RELATED"/>
    <property type="match status" value="1"/>
</dbReference>
<dbReference type="EMBL" id="KZ679126">
    <property type="protein sequence ID" value="PTB81936.1"/>
    <property type="molecule type" value="Genomic_DNA"/>
</dbReference>
<dbReference type="PANTHER" id="PTHR47840:SF1">
    <property type="entry name" value="ZN(II)2CYS6 TRANSCRIPTION FACTOR (EUROFUNG)"/>
    <property type="match status" value="1"/>
</dbReference>
<dbReference type="InterPro" id="IPR036864">
    <property type="entry name" value="Zn2-C6_fun-type_DNA-bd_sf"/>
</dbReference>
<evidence type="ECO:0000313" key="8">
    <source>
        <dbReference type="Proteomes" id="UP000240760"/>
    </source>
</evidence>
<evidence type="ECO:0000259" key="6">
    <source>
        <dbReference type="PROSITE" id="PS50048"/>
    </source>
</evidence>
<organism evidence="7 8">
    <name type="scientific">Trichoderma longibrachiatum ATCC 18648</name>
    <dbReference type="NCBI Taxonomy" id="983965"/>
    <lineage>
        <taxon>Eukaryota</taxon>
        <taxon>Fungi</taxon>
        <taxon>Dikarya</taxon>
        <taxon>Ascomycota</taxon>
        <taxon>Pezizomycotina</taxon>
        <taxon>Sordariomycetes</taxon>
        <taxon>Hypocreomycetidae</taxon>
        <taxon>Hypocreales</taxon>
        <taxon>Hypocreaceae</taxon>
        <taxon>Trichoderma</taxon>
    </lineage>
</organism>
<dbReference type="Proteomes" id="UP000240760">
    <property type="component" value="Unassembled WGS sequence"/>
</dbReference>
<keyword evidence="2" id="KW-0805">Transcription regulation</keyword>
<dbReference type="GO" id="GO:0006351">
    <property type="term" value="P:DNA-templated transcription"/>
    <property type="evidence" value="ECO:0007669"/>
    <property type="project" value="InterPro"/>
</dbReference>
<keyword evidence="1" id="KW-0479">Metal-binding</keyword>
<dbReference type="CDD" id="cd12148">
    <property type="entry name" value="fungal_TF_MHR"/>
    <property type="match status" value="1"/>
</dbReference>
<protein>
    <recommendedName>
        <fullName evidence="6">Zn(2)-C6 fungal-type domain-containing protein</fullName>
    </recommendedName>
</protein>
<dbReference type="GO" id="GO:0000981">
    <property type="term" value="F:DNA-binding transcription factor activity, RNA polymerase II-specific"/>
    <property type="evidence" value="ECO:0007669"/>
    <property type="project" value="InterPro"/>
</dbReference>